<dbReference type="PIRSF" id="PIRSF026640">
    <property type="entry name" value="Peripl_chor_mut"/>
    <property type="match status" value="1"/>
</dbReference>
<keyword evidence="9" id="KW-1185">Reference proteome</keyword>
<dbReference type="NCBIfam" id="NF006741">
    <property type="entry name" value="PRK09269.1"/>
    <property type="match status" value="1"/>
</dbReference>
<comment type="pathway">
    <text evidence="1 5">Metabolic intermediate biosynthesis; prephenate biosynthesis; prephenate from chorismate: step 1/1.</text>
</comment>
<evidence type="ECO:0000256" key="6">
    <source>
        <dbReference type="SAM" id="SignalP"/>
    </source>
</evidence>
<dbReference type="NCBIfam" id="TIGR01806">
    <property type="entry name" value="CM_mono2"/>
    <property type="match status" value="1"/>
</dbReference>
<name>A0A9Y2IIR6_9PSEU</name>
<evidence type="ECO:0000256" key="2">
    <source>
        <dbReference type="ARBA" id="ARBA00012404"/>
    </source>
</evidence>
<dbReference type="PANTHER" id="PTHR38041">
    <property type="entry name" value="CHORISMATE MUTASE"/>
    <property type="match status" value="1"/>
</dbReference>
<dbReference type="EC" id="5.4.99.5" evidence="2 5"/>
<dbReference type="EMBL" id="CP127294">
    <property type="protein sequence ID" value="WIX80026.1"/>
    <property type="molecule type" value="Genomic_DNA"/>
</dbReference>
<dbReference type="InterPro" id="IPR036263">
    <property type="entry name" value="Chorismate_II_sf"/>
</dbReference>
<protein>
    <recommendedName>
        <fullName evidence="2 5">Chorismate mutase</fullName>
        <ecNumber evidence="2 5">5.4.99.5</ecNumber>
    </recommendedName>
</protein>
<evidence type="ECO:0000259" key="7">
    <source>
        <dbReference type="PROSITE" id="PS51168"/>
    </source>
</evidence>
<dbReference type="SUPFAM" id="SSF48600">
    <property type="entry name" value="Chorismate mutase II"/>
    <property type="match status" value="1"/>
</dbReference>
<keyword evidence="3 6" id="KW-0732">Signal</keyword>
<proteinExistence type="predicted"/>
<comment type="catalytic activity">
    <reaction evidence="5">
        <text>chorismate = prephenate</text>
        <dbReference type="Rhea" id="RHEA:13897"/>
        <dbReference type="ChEBI" id="CHEBI:29748"/>
        <dbReference type="ChEBI" id="CHEBI:29934"/>
        <dbReference type="EC" id="5.4.99.5"/>
    </reaction>
</comment>
<reference evidence="8 9" key="1">
    <citation type="submission" date="2023-06" db="EMBL/GenBank/DDBJ databases">
        <authorList>
            <person name="Oyuntsetseg B."/>
            <person name="Kim S.B."/>
        </authorList>
    </citation>
    <scope>NUCLEOTIDE SEQUENCE [LARGE SCALE GENOMIC DNA]</scope>
    <source>
        <strain evidence="8 9">2-15</strain>
    </source>
</reference>
<organism evidence="8 9">
    <name type="scientific">Amycolatopsis carbonis</name>
    <dbReference type="NCBI Taxonomy" id="715471"/>
    <lineage>
        <taxon>Bacteria</taxon>
        <taxon>Bacillati</taxon>
        <taxon>Actinomycetota</taxon>
        <taxon>Actinomycetes</taxon>
        <taxon>Pseudonocardiales</taxon>
        <taxon>Pseudonocardiaceae</taxon>
        <taxon>Amycolatopsis</taxon>
    </lineage>
</organism>
<dbReference type="Proteomes" id="UP001236014">
    <property type="component" value="Chromosome"/>
</dbReference>
<sequence length="202" mass="21789">MFGNETARRSTVILAVPLAALTVGGTQAMAASEKTVTDTAGHAFGRLGPLSDLVVERLRVGDRVAASKFGTDKPIDDPAREEQELASVRTRAFALGLDPERTAAFFSDQITASKVVQRGLFDRWTAHPEQAPTTRPDLTEIRAELDELTTSLLTELAATNDAREPGAPCRVDVLEAQISADVVDHLDELHRTALRTALQSLC</sequence>
<dbReference type="GO" id="GO:0046417">
    <property type="term" value="P:chorismate metabolic process"/>
    <property type="evidence" value="ECO:0007669"/>
    <property type="project" value="InterPro"/>
</dbReference>
<dbReference type="PROSITE" id="PS51168">
    <property type="entry name" value="CHORISMATE_MUT_2"/>
    <property type="match status" value="1"/>
</dbReference>
<evidence type="ECO:0000256" key="1">
    <source>
        <dbReference type="ARBA" id="ARBA00004817"/>
    </source>
</evidence>
<comment type="function">
    <text evidence="5">Catalyzes the Claisen rearrangement of chorismate to prephenate.</text>
</comment>
<evidence type="ECO:0000313" key="8">
    <source>
        <dbReference type="EMBL" id="WIX80026.1"/>
    </source>
</evidence>
<dbReference type="GO" id="GO:0009697">
    <property type="term" value="P:salicylic acid biosynthetic process"/>
    <property type="evidence" value="ECO:0007669"/>
    <property type="project" value="TreeGrafter"/>
</dbReference>
<dbReference type="PANTHER" id="PTHR38041:SF2">
    <property type="entry name" value="SECRETED CHORISMATE MUTASE"/>
    <property type="match status" value="1"/>
</dbReference>
<dbReference type="RefSeq" id="WP_285970674.1">
    <property type="nucleotide sequence ID" value="NZ_CP127294.1"/>
</dbReference>
<dbReference type="InterPro" id="IPR036979">
    <property type="entry name" value="CM_dom_sf"/>
</dbReference>
<dbReference type="SMART" id="SM00830">
    <property type="entry name" value="CM_2"/>
    <property type="match status" value="1"/>
</dbReference>
<feature type="signal peptide" evidence="6">
    <location>
        <begin position="1"/>
        <end position="30"/>
    </location>
</feature>
<keyword evidence="4 5" id="KW-0413">Isomerase</keyword>
<dbReference type="InterPro" id="IPR008240">
    <property type="entry name" value="Chorismate_mutase_periplasmic"/>
</dbReference>
<dbReference type="Gene3D" id="1.20.59.10">
    <property type="entry name" value="Chorismate mutase"/>
    <property type="match status" value="1"/>
</dbReference>
<evidence type="ECO:0000256" key="5">
    <source>
        <dbReference type="PIRNR" id="PIRNR026640"/>
    </source>
</evidence>
<evidence type="ECO:0000256" key="4">
    <source>
        <dbReference type="ARBA" id="ARBA00023235"/>
    </source>
</evidence>
<accession>A0A9Y2IIR6</accession>
<dbReference type="Pfam" id="PF01817">
    <property type="entry name" value="CM_2"/>
    <property type="match status" value="1"/>
</dbReference>
<evidence type="ECO:0000313" key="9">
    <source>
        <dbReference type="Proteomes" id="UP001236014"/>
    </source>
</evidence>
<dbReference type="AlphaFoldDB" id="A0A9Y2IIR6"/>
<gene>
    <name evidence="8" type="ORF">QRX50_04305</name>
</gene>
<dbReference type="KEGG" id="acab:QRX50_04305"/>
<dbReference type="InterPro" id="IPR051331">
    <property type="entry name" value="Chorismate_mutase-related"/>
</dbReference>
<dbReference type="InterPro" id="IPR002701">
    <property type="entry name" value="CM_II_prokaryot"/>
</dbReference>
<dbReference type="GO" id="GO:0004106">
    <property type="term" value="F:chorismate mutase activity"/>
    <property type="evidence" value="ECO:0007669"/>
    <property type="project" value="UniProtKB-EC"/>
</dbReference>
<feature type="chain" id="PRO_5040826164" description="Chorismate mutase" evidence="6">
    <location>
        <begin position="31"/>
        <end position="202"/>
    </location>
</feature>
<evidence type="ECO:0000256" key="3">
    <source>
        <dbReference type="ARBA" id="ARBA00022729"/>
    </source>
</evidence>
<feature type="domain" description="Chorismate mutase" evidence="7">
    <location>
        <begin position="23"/>
        <end position="121"/>
    </location>
</feature>